<feature type="compositionally biased region" description="Basic residues" evidence="1">
    <location>
        <begin position="85"/>
        <end position="97"/>
    </location>
</feature>
<organism evidence="2 3">
    <name type="scientific">Linum tenue</name>
    <dbReference type="NCBI Taxonomy" id="586396"/>
    <lineage>
        <taxon>Eukaryota</taxon>
        <taxon>Viridiplantae</taxon>
        <taxon>Streptophyta</taxon>
        <taxon>Embryophyta</taxon>
        <taxon>Tracheophyta</taxon>
        <taxon>Spermatophyta</taxon>
        <taxon>Magnoliopsida</taxon>
        <taxon>eudicotyledons</taxon>
        <taxon>Gunneridae</taxon>
        <taxon>Pentapetalae</taxon>
        <taxon>rosids</taxon>
        <taxon>fabids</taxon>
        <taxon>Malpighiales</taxon>
        <taxon>Linaceae</taxon>
        <taxon>Linum</taxon>
    </lineage>
</organism>
<feature type="compositionally biased region" description="Basic and acidic residues" evidence="1">
    <location>
        <begin position="63"/>
        <end position="72"/>
    </location>
</feature>
<gene>
    <name evidence="2" type="ORF">LITE_LOCUS9779</name>
</gene>
<sequence>DSLQDSGHRTLLGRHTLRPRQSESDCRDRGRAARQRNRAVRVGVVLDLRDLPRRPRRPGGHKPGQENGERPLRPPHHTPSGQPTKTRRRRRRRGGFKRRAERDVQLSERAVLGESGEGRDGDGELDRCGGGSVRRFRRREAVARGGGVAADGGAGGLERVSGAWGDWGSVGVEGCEDQRVCFGGAAAEAAEVGSEMAKVVATKQCVYWGFFDSFRWFVVGKAL</sequence>
<keyword evidence="3" id="KW-1185">Reference proteome</keyword>
<dbReference type="AlphaFoldDB" id="A0AAV0IKQ3"/>
<evidence type="ECO:0000313" key="2">
    <source>
        <dbReference type="EMBL" id="CAI0398095.1"/>
    </source>
</evidence>
<name>A0AAV0IKQ3_9ROSI</name>
<reference evidence="2" key="1">
    <citation type="submission" date="2022-08" db="EMBL/GenBank/DDBJ databases">
        <authorList>
            <person name="Gutierrez-Valencia J."/>
        </authorList>
    </citation>
    <scope>NUCLEOTIDE SEQUENCE</scope>
</reference>
<feature type="non-terminal residue" evidence="2">
    <location>
        <position position="1"/>
    </location>
</feature>
<dbReference type="EMBL" id="CAMGYJ010000004">
    <property type="protein sequence ID" value="CAI0398095.1"/>
    <property type="molecule type" value="Genomic_DNA"/>
</dbReference>
<proteinExistence type="predicted"/>
<feature type="compositionally biased region" description="Basic and acidic residues" evidence="1">
    <location>
        <begin position="116"/>
        <end position="127"/>
    </location>
</feature>
<evidence type="ECO:0000256" key="1">
    <source>
        <dbReference type="SAM" id="MobiDB-lite"/>
    </source>
</evidence>
<dbReference type="Proteomes" id="UP001154282">
    <property type="component" value="Unassembled WGS sequence"/>
</dbReference>
<comment type="caution">
    <text evidence="2">The sequence shown here is derived from an EMBL/GenBank/DDBJ whole genome shotgun (WGS) entry which is preliminary data.</text>
</comment>
<feature type="compositionally biased region" description="Basic and acidic residues" evidence="1">
    <location>
        <begin position="20"/>
        <end position="31"/>
    </location>
</feature>
<protein>
    <submittedName>
        <fullName evidence="2">Uncharacterized protein</fullName>
    </submittedName>
</protein>
<evidence type="ECO:0000313" key="3">
    <source>
        <dbReference type="Proteomes" id="UP001154282"/>
    </source>
</evidence>
<feature type="region of interest" description="Disordered" evidence="1">
    <location>
        <begin position="1"/>
        <end position="130"/>
    </location>
</feature>
<accession>A0AAV0IKQ3</accession>